<organism evidence="1">
    <name type="scientific">Arundo donax</name>
    <name type="common">Giant reed</name>
    <name type="synonym">Donax arundinaceus</name>
    <dbReference type="NCBI Taxonomy" id="35708"/>
    <lineage>
        <taxon>Eukaryota</taxon>
        <taxon>Viridiplantae</taxon>
        <taxon>Streptophyta</taxon>
        <taxon>Embryophyta</taxon>
        <taxon>Tracheophyta</taxon>
        <taxon>Spermatophyta</taxon>
        <taxon>Magnoliopsida</taxon>
        <taxon>Liliopsida</taxon>
        <taxon>Poales</taxon>
        <taxon>Poaceae</taxon>
        <taxon>PACMAD clade</taxon>
        <taxon>Arundinoideae</taxon>
        <taxon>Arundineae</taxon>
        <taxon>Arundo</taxon>
    </lineage>
</organism>
<proteinExistence type="predicted"/>
<protein>
    <submittedName>
        <fullName evidence="1">Uncharacterized protein</fullName>
    </submittedName>
</protein>
<sequence>MKRLAMLPWKNMGVSSTSHFHNLILLRWLLCLGGRRLIKVKLRRFPLRPQ</sequence>
<dbReference type="AlphaFoldDB" id="A0A0A9BMN2"/>
<evidence type="ECO:0000313" key="1">
    <source>
        <dbReference type="EMBL" id="JAD60527.1"/>
    </source>
</evidence>
<accession>A0A0A9BMN2</accession>
<reference evidence="1" key="1">
    <citation type="submission" date="2014-09" db="EMBL/GenBank/DDBJ databases">
        <authorList>
            <person name="Magalhaes I.L.F."/>
            <person name="Oliveira U."/>
            <person name="Santos F.R."/>
            <person name="Vidigal T.H.D.A."/>
            <person name="Brescovit A.D."/>
            <person name="Santos A.J."/>
        </authorList>
    </citation>
    <scope>NUCLEOTIDE SEQUENCE</scope>
    <source>
        <tissue evidence="1">Shoot tissue taken approximately 20 cm above the soil surface</tissue>
    </source>
</reference>
<name>A0A0A9BMN2_ARUDO</name>
<dbReference type="EMBL" id="GBRH01237368">
    <property type="protein sequence ID" value="JAD60527.1"/>
    <property type="molecule type" value="Transcribed_RNA"/>
</dbReference>
<reference evidence="1" key="2">
    <citation type="journal article" date="2015" name="Data Brief">
        <title>Shoot transcriptome of the giant reed, Arundo donax.</title>
        <authorList>
            <person name="Barrero R.A."/>
            <person name="Guerrero F.D."/>
            <person name="Moolhuijzen P."/>
            <person name="Goolsby J.A."/>
            <person name="Tidwell J."/>
            <person name="Bellgard S.E."/>
            <person name="Bellgard M.I."/>
        </authorList>
    </citation>
    <scope>NUCLEOTIDE SEQUENCE</scope>
    <source>
        <tissue evidence="1">Shoot tissue taken approximately 20 cm above the soil surface</tissue>
    </source>
</reference>